<protein>
    <submittedName>
        <fullName evidence="2">Uncharacterized protein</fullName>
    </submittedName>
</protein>
<keyword evidence="3" id="KW-1185">Reference proteome</keyword>
<dbReference type="EMBL" id="OX451740">
    <property type="protein sequence ID" value="CAI8612142.1"/>
    <property type="molecule type" value="Genomic_DNA"/>
</dbReference>
<accession>A0AAV1APA1</accession>
<sequence length="176" mass="20338">MVNHFSNISREIAPNNGQIFPSNQSPNSHSMTSQGKNRENNIVGVRNKLIVPHATFNNTTSFITAARYGRRMPLFLLDCPRSRMGPHNIGSQSYANGFTDSSRYVFHNRRTHRHFPYLNRTRNNFQILNDYQLILSQKKELNLFKDDNNATLTTSKIETYDAHENDDENLDLSLHL</sequence>
<organism evidence="2 3">
    <name type="scientific">Vicia faba</name>
    <name type="common">Broad bean</name>
    <name type="synonym">Faba vulgaris</name>
    <dbReference type="NCBI Taxonomy" id="3906"/>
    <lineage>
        <taxon>Eukaryota</taxon>
        <taxon>Viridiplantae</taxon>
        <taxon>Streptophyta</taxon>
        <taxon>Embryophyta</taxon>
        <taxon>Tracheophyta</taxon>
        <taxon>Spermatophyta</taxon>
        <taxon>Magnoliopsida</taxon>
        <taxon>eudicotyledons</taxon>
        <taxon>Gunneridae</taxon>
        <taxon>Pentapetalae</taxon>
        <taxon>rosids</taxon>
        <taxon>fabids</taxon>
        <taxon>Fabales</taxon>
        <taxon>Fabaceae</taxon>
        <taxon>Papilionoideae</taxon>
        <taxon>50 kb inversion clade</taxon>
        <taxon>NPAAA clade</taxon>
        <taxon>Hologalegina</taxon>
        <taxon>IRL clade</taxon>
        <taxon>Fabeae</taxon>
        <taxon>Vicia</taxon>
    </lineage>
</organism>
<gene>
    <name evidence="2" type="ORF">VFH_V020160</name>
</gene>
<feature type="compositionally biased region" description="Polar residues" evidence="1">
    <location>
        <begin position="12"/>
        <end position="35"/>
    </location>
</feature>
<dbReference type="Proteomes" id="UP001157006">
    <property type="component" value="Chromosome 5"/>
</dbReference>
<reference evidence="2 3" key="1">
    <citation type="submission" date="2023-01" db="EMBL/GenBank/DDBJ databases">
        <authorList>
            <person name="Kreplak J."/>
        </authorList>
    </citation>
    <scope>NUCLEOTIDE SEQUENCE [LARGE SCALE GENOMIC DNA]</scope>
</reference>
<evidence type="ECO:0000313" key="3">
    <source>
        <dbReference type="Proteomes" id="UP001157006"/>
    </source>
</evidence>
<feature type="region of interest" description="Disordered" evidence="1">
    <location>
        <begin position="12"/>
        <end position="36"/>
    </location>
</feature>
<name>A0AAV1APA1_VICFA</name>
<proteinExistence type="predicted"/>
<dbReference type="AlphaFoldDB" id="A0AAV1APA1"/>
<evidence type="ECO:0000256" key="1">
    <source>
        <dbReference type="SAM" id="MobiDB-lite"/>
    </source>
</evidence>
<evidence type="ECO:0000313" key="2">
    <source>
        <dbReference type="EMBL" id="CAI8612142.1"/>
    </source>
</evidence>